<keyword evidence="1" id="KW-1133">Transmembrane helix</keyword>
<dbReference type="OrthoDB" id="4324102at2"/>
<dbReference type="RefSeq" id="WP_094219478.1">
    <property type="nucleotide sequence ID" value="NZ_MCGQ01000024.1"/>
</dbReference>
<keyword evidence="1" id="KW-0472">Membrane</keyword>
<comment type="caution">
    <text evidence="2">The sequence shown here is derived from an EMBL/GenBank/DDBJ whole genome shotgun (WGS) entry which is preliminary data.</text>
</comment>
<dbReference type="AlphaFoldDB" id="A0A233S979"/>
<feature type="transmembrane region" description="Helical" evidence="1">
    <location>
        <begin position="40"/>
        <end position="58"/>
    </location>
</feature>
<proteinExistence type="predicted"/>
<organism evidence="2 3">
    <name type="scientific">Streptomyces diastatochromogenes</name>
    <dbReference type="NCBI Taxonomy" id="42236"/>
    <lineage>
        <taxon>Bacteria</taxon>
        <taxon>Bacillati</taxon>
        <taxon>Actinomycetota</taxon>
        <taxon>Actinomycetes</taxon>
        <taxon>Kitasatosporales</taxon>
        <taxon>Streptomycetaceae</taxon>
        <taxon>Streptomyces</taxon>
    </lineage>
</organism>
<dbReference type="Proteomes" id="UP000215483">
    <property type="component" value="Unassembled WGS sequence"/>
</dbReference>
<accession>A0A233S979</accession>
<evidence type="ECO:0000313" key="2">
    <source>
        <dbReference type="EMBL" id="OXY92134.1"/>
    </source>
</evidence>
<name>A0A233S979_STRDA</name>
<keyword evidence="3" id="KW-1185">Reference proteome</keyword>
<gene>
    <name evidence="2" type="ORF">BEK98_27480</name>
</gene>
<keyword evidence="1" id="KW-0812">Transmembrane</keyword>
<protein>
    <submittedName>
        <fullName evidence="2">Uncharacterized protein</fullName>
    </submittedName>
</protein>
<evidence type="ECO:0000256" key="1">
    <source>
        <dbReference type="SAM" id="Phobius"/>
    </source>
</evidence>
<dbReference type="EMBL" id="MCGQ01000024">
    <property type="protein sequence ID" value="OXY92134.1"/>
    <property type="molecule type" value="Genomic_DNA"/>
</dbReference>
<reference evidence="2 3" key="1">
    <citation type="submission" date="2016-07" db="EMBL/GenBank/DDBJ databases">
        <title>Draft genome of Streptomyces diastatochromogenes.</title>
        <authorList>
            <person name="Podduturi R."/>
            <person name="Lukassen M.B."/>
            <person name="Clausen N."/>
            <person name="Nielsen J.L."/>
            <person name="Jorgensen N.O."/>
        </authorList>
    </citation>
    <scope>NUCLEOTIDE SEQUENCE [LARGE SCALE GENOMIC DNA]</scope>
    <source>
        <strain evidence="2 3">DSM 40608</strain>
    </source>
</reference>
<evidence type="ECO:0000313" key="3">
    <source>
        <dbReference type="Proteomes" id="UP000215483"/>
    </source>
</evidence>
<sequence length="68" mass="7472">MENPFRDGGPADKAMPYLSLIVSANLLAVGVKMHQEGASLFWPLGAGLMMLLACHGIYRQIRSQRDRA</sequence>